<keyword evidence="8" id="KW-1185">Reference proteome</keyword>
<keyword evidence="1 3" id="KW-0732">Signal</keyword>
<evidence type="ECO:0000256" key="1">
    <source>
        <dbReference type="ARBA" id="ARBA00022729"/>
    </source>
</evidence>
<evidence type="ECO:0000259" key="4">
    <source>
        <dbReference type="Pfam" id="PF00149"/>
    </source>
</evidence>
<dbReference type="Proteomes" id="UP001162131">
    <property type="component" value="Unassembled WGS sequence"/>
</dbReference>
<reference evidence="7" key="1">
    <citation type="submission" date="2021-09" db="EMBL/GenBank/DDBJ databases">
        <authorList>
            <consortium name="AG Swart"/>
            <person name="Singh M."/>
            <person name="Singh A."/>
            <person name="Seah K."/>
            <person name="Emmerich C."/>
        </authorList>
    </citation>
    <scope>NUCLEOTIDE SEQUENCE</scope>
    <source>
        <strain evidence="7">ATCC30299</strain>
    </source>
</reference>
<dbReference type="PANTHER" id="PTHR45867">
    <property type="entry name" value="PURPLE ACID PHOSPHATASE"/>
    <property type="match status" value="1"/>
</dbReference>
<proteinExistence type="inferred from homology"/>
<feature type="chain" id="PRO_5043085015" description="Purple acid phosphatase" evidence="3">
    <location>
        <begin position="18"/>
        <end position="441"/>
    </location>
</feature>
<dbReference type="PANTHER" id="PTHR45867:SF10">
    <property type="entry name" value="PURPLE ACID PHOSPHATASE"/>
    <property type="match status" value="1"/>
</dbReference>
<evidence type="ECO:0000259" key="5">
    <source>
        <dbReference type="Pfam" id="PF14008"/>
    </source>
</evidence>
<evidence type="ECO:0000313" key="8">
    <source>
        <dbReference type="Proteomes" id="UP001162131"/>
    </source>
</evidence>
<keyword evidence="2" id="KW-0325">Glycoprotein</keyword>
<dbReference type="InterPro" id="IPR029052">
    <property type="entry name" value="Metallo-depent_PP-like"/>
</dbReference>
<protein>
    <recommendedName>
        <fullName evidence="3">Purple acid phosphatase</fullName>
        <ecNumber evidence="3">3.1.3.2</ecNumber>
    </recommendedName>
</protein>
<feature type="domain" description="Purple acid phosphatase N-terminal" evidence="6">
    <location>
        <begin position="22"/>
        <end position="119"/>
    </location>
</feature>
<dbReference type="Gene3D" id="2.60.40.380">
    <property type="entry name" value="Purple acid phosphatase-like, N-terminal"/>
    <property type="match status" value="1"/>
</dbReference>
<dbReference type="AlphaFoldDB" id="A0AAU9J2X8"/>
<comment type="caution">
    <text evidence="7">The sequence shown here is derived from an EMBL/GenBank/DDBJ whole genome shotgun (WGS) entry which is preliminary data.</text>
</comment>
<dbReference type="GO" id="GO:0046872">
    <property type="term" value="F:metal ion binding"/>
    <property type="evidence" value="ECO:0007669"/>
    <property type="project" value="InterPro"/>
</dbReference>
<comment type="similarity">
    <text evidence="3">Belongs to the metallophosphoesterase superfamily. Purple acid phosphatase family.</text>
</comment>
<comment type="catalytic activity">
    <reaction evidence="3">
        <text>a phosphate monoester + H2O = an alcohol + phosphate</text>
        <dbReference type="Rhea" id="RHEA:15017"/>
        <dbReference type="ChEBI" id="CHEBI:15377"/>
        <dbReference type="ChEBI" id="CHEBI:30879"/>
        <dbReference type="ChEBI" id="CHEBI:43474"/>
        <dbReference type="ChEBI" id="CHEBI:67140"/>
        <dbReference type="EC" id="3.1.3.2"/>
    </reaction>
</comment>
<feature type="domain" description="Calcineurin-like phosphoesterase" evidence="4">
    <location>
        <begin position="165"/>
        <end position="338"/>
    </location>
</feature>
<name>A0AAU9J2X8_9CILI</name>
<dbReference type="InterPro" id="IPR004843">
    <property type="entry name" value="Calcineurin-like_PHP"/>
</dbReference>
<feature type="signal peptide" evidence="3">
    <location>
        <begin position="1"/>
        <end position="17"/>
    </location>
</feature>
<dbReference type="InterPro" id="IPR025733">
    <property type="entry name" value="PAPs_C"/>
</dbReference>
<dbReference type="SUPFAM" id="SSF49363">
    <property type="entry name" value="Purple acid phosphatase, N-terminal domain"/>
    <property type="match status" value="1"/>
</dbReference>
<sequence length="441" mass="49763">MNISVTFLLAVFLTVNADFINPEEVHLSWTENPGEIRITWATKLPSKSYATFRPLLCDSVVNPSVWNQSRSNDTKFIYGSPEKYNHQFIHTATISNLNPNCFYEYYVGCNWVVSEKFVFSGRTPVLSSTANDAQAFKALIFGNWGYGISGQYTSYLMSRESQIRDFDAVFHLGNIAYSLDSHNGETGDDFFSMIQPIASSYPYMTIPGTQEDLANYTQYHMRFLMPKNNDNKGTGFFYSLNIGPVHFAMINSELYFNKTPASLALEQTNWLRSDLTSANQQRTARPWIVILMHRPLYCASNLSLTRHTICGSEATVLKESLEEIIYDNSVDLVISAHLNGYERSAAIYKGEVLKGANSTANYYTDPAAPVYIVSGAAGNSEGLDPLYQSVSVPETTEFVGSTYGYGRIYAYNTTHLYWEQYNAANLTQVDYLWISKSQARY</sequence>
<dbReference type="Pfam" id="PF00149">
    <property type="entry name" value="Metallophos"/>
    <property type="match status" value="1"/>
</dbReference>
<dbReference type="InterPro" id="IPR041792">
    <property type="entry name" value="MPP_PAP"/>
</dbReference>
<dbReference type="EMBL" id="CAJZBQ010000020">
    <property type="protein sequence ID" value="CAG9318297.1"/>
    <property type="molecule type" value="Genomic_DNA"/>
</dbReference>
<feature type="domain" description="Purple acid phosphatase C-terminal" evidence="5">
    <location>
        <begin position="368"/>
        <end position="429"/>
    </location>
</feature>
<dbReference type="CDD" id="cd00839">
    <property type="entry name" value="MPP_PAPs"/>
    <property type="match status" value="1"/>
</dbReference>
<dbReference type="InterPro" id="IPR015914">
    <property type="entry name" value="PAPs_N"/>
</dbReference>
<evidence type="ECO:0000256" key="3">
    <source>
        <dbReference type="RuleBase" id="RU361203"/>
    </source>
</evidence>
<keyword evidence="3" id="KW-0378">Hydrolase</keyword>
<evidence type="ECO:0000313" key="7">
    <source>
        <dbReference type="EMBL" id="CAG9318297.1"/>
    </source>
</evidence>
<organism evidence="7 8">
    <name type="scientific">Blepharisma stoltei</name>
    <dbReference type="NCBI Taxonomy" id="1481888"/>
    <lineage>
        <taxon>Eukaryota</taxon>
        <taxon>Sar</taxon>
        <taxon>Alveolata</taxon>
        <taxon>Ciliophora</taxon>
        <taxon>Postciliodesmatophora</taxon>
        <taxon>Heterotrichea</taxon>
        <taxon>Heterotrichida</taxon>
        <taxon>Blepharismidae</taxon>
        <taxon>Blepharisma</taxon>
    </lineage>
</organism>
<evidence type="ECO:0000256" key="2">
    <source>
        <dbReference type="ARBA" id="ARBA00023180"/>
    </source>
</evidence>
<dbReference type="Gene3D" id="3.60.21.10">
    <property type="match status" value="1"/>
</dbReference>
<dbReference type="Pfam" id="PF16656">
    <property type="entry name" value="Pur_ac_phosph_N"/>
    <property type="match status" value="1"/>
</dbReference>
<dbReference type="GO" id="GO:0003993">
    <property type="term" value="F:acid phosphatase activity"/>
    <property type="evidence" value="ECO:0007669"/>
    <property type="project" value="UniProtKB-EC"/>
</dbReference>
<dbReference type="EC" id="3.1.3.2" evidence="3"/>
<evidence type="ECO:0000259" key="6">
    <source>
        <dbReference type="Pfam" id="PF16656"/>
    </source>
</evidence>
<accession>A0AAU9J2X8</accession>
<dbReference type="Pfam" id="PF14008">
    <property type="entry name" value="Metallophos_C"/>
    <property type="match status" value="1"/>
</dbReference>
<dbReference type="InterPro" id="IPR008963">
    <property type="entry name" value="Purple_acid_Pase-like_N"/>
</dbReference>
<dbReference type="SUPFAM" id="SSF56300">
    <property type="entry name" value="Metallo-dependent phosphatases"/>
    <property type="match status" value="1"/>
</dbReference>
<gene>
    <name evidence="7" type="ORF">BSTOLATCC_MIC20773</name>
</gene>